<dbReference type="AlphaFoldDB" id="A0A3B1BN56"/>
<accession>A0A3B1BN56</accession>
<evidence type="ECO:0000313" key="1">
    <source>
        <dbReference type="EMBL" id="VAX19379.1"/>
    </source>
</evidence>
<gene>
    <name evidence="1" type="ORF">MNBD_NITROSPINAE01-1936</name>
</gene>
<reference evidence="1" key="1">
    <citation type="submission" date="2018-06" db="EMBL/GenBank/DDBJ databases">
        <authorList>
            <person name="Zhirakovskaya E."/>
        </authorList>
    </citation>
    <scope>NUCLEOTIDE SEQUENCE</scope>
</reference>
<organism evidence="1">
    <name type="scientific">hydrothermal vent metagenome</name>
    <dbReference type="NCBI Taxonomy" id="652676"/>
    <lineage>
        <taxon>unclassified sequences</taxon>
        <taxon>metagenomes</taxon>
        <taxon>ecological metagenomes</taxon>
    </lineage>
</organism>
<proteinExistence type="predicted"/>
<protein>
    <submittedName>
        <fullName evidence="1">Uncharacterized protein</fullName>
    </submittedName>
</protein>
<name>A0A3B1BN56_9ZZZZ</name>
<dbReference type="EMBL" id="UOGC01000087">
    <property type="protein sequence ID" value="VAX19379.1"/>
    <property type="molecule type" value="Genomic_DNA"/>
</dbReference>
<sequence>MRIITALAVGLFILSGMGGQAYAYPAAGAEPEDGCKACHTSPDFEGGLVVKLLRIKDGKKVVNDYNAAKNTIFIPMKRGDTVSYKLVLGHKDSGKASTVGWLWKLPSGVETQLPNCVRKLEMGQPWTKYTDTDGEKHNVKHHTVAGQTFYFSGTTPNRQLEGELRVSLGRDGKGPEYLTGHTIKLVFVPTE</sequence>